<evidence type="ECO:0008006" key="3">
    <source>
        <dbReference type="Google" id="ProtNLM"/>
    </source>
</evidence>
<accession>A0AAX4JIK8</accession>
<evidence type="ECO:0000313" key="1">
    <source>
        <dbReference type="EMBL" id="WWC85307.1"/>
    </source>
</evidence>
<evidence type="ECO:0000313" key="2">
    <source>
        <dbReference type="Proteomes" id="UP001355207"/>
    </source>
</evidence>
<gene>
    <name evidence="1" type="ORF">L201_000169</name>
</gene>
<reference evidence="1 2" key="1">
    <citation type="submission" date="2024-01" db="EMBL/GenBank/DDBJ databases">
        <title>Comparative genomics of Cryptococcus and Kwoniella reveals pathogenesis evolution and contrasting modes of karyotype evolution via chromosome fusion or intercentromeric recombination.</title>
        <authorList>
            <person name="Coelho M.A."/>
            <person name="David-Palma M."/>
            <person name="Shea T."/>
            <person name="Bowers K."/>
            <person name="McGinley-Smith S."/>
            <person name="Mohammad A.W."/>
            <person name="Gnirke A."/>
            <person name="Yurkov A.M."/>
            <person name="Nowrousian M."/>
            <person name="Sun S."/>
            <person name="Cuomo C.A."/>
            <person name="Heitman J."/>
        </authorList>
    </citation>
    <scope>NUCLEOTIDE SEQUENCE [LARGE SCALE GENOMIC DNA]</scope>
    <source>
        <strain evidence="1 2">CBS 6074</strain>
    </source>
</reference>
<dbReference type="GeneID" id="91090841"/>
<organism evidence="1 2">
    <name type="scientific">Kwoniella dendrophila CBS 6074</name>
    <dbReference type="NCBI Taxonomy" id="1295534"/>
    <lineage>
        <taxon>Eukaryota</taxon>
        <taxon>Fungi</taxon>
        <taxon>Dikarya</taxon>
        <taxon>Basidiomycota</taxon>
        <taxon>Agaricomycotina</taxon>
        <taxon>Tremellomycetes</taxon>
        <taxon>Tremellales</taxon>
        <taxon>Cryptococcaceae</taxon>
        <taxon>Kwoniella</taxon>
    </lineage>
</organism>
<proteinExistence type="predicted"/>
<keyword evidence="2" id="KW-1185">Reference proteome</keyword>
<dbReference type="Proteomes" id="UP001355207">
    <property type="component" value="Chromosome 1"/>
</dbReference>
<dbReference type="AlphaFoldDB" id="A0AAX4JIK8"/>
<dbReference type="EMBL" id="CP144098">
    <property type="protein sequence ID" value="WWC85307.1"/>
    <property type="molecule type" value="Genomic_DNA"/>
</dbReference>
<dbReference type="RefSeq" id="XP_066072070.1">
    <property type="nucleotide sequence ID" value="XM_066215973.1"/>
</dbReference>
<sequence>MPLLDLPEEILSSIVSVVYQSPPGVGVYCTRKDFHQQDLTSLLRVNKRLFHLTSNILYIHPIVDDPHQFLYGIDKSPEKAISKANVLRNVKYLDIQHKQSTRDKYEEQNTYNRLKSAEREIWEDNVLGKSKDDIENCEKAFELLNRLVSKAIFNDFSDFVMPNLDTLRVGVYDQGWWVDKMKKIMFDNKYPESRSIPHSASSRNLLDEIQIELEISYQFQRLFLALVKPKTLIRNLTAGPLSFNLPFNAQEDVLLCPPKQVINYLNYNIDRRTFKSHPVIIPYTINKWYIQCKHKPRVIQADEEEEDIYIDYEGLMVSLEILLQHISSFKLPITNHNDNYREIEETILEVYDIDKLEYKEYGEAGKVKLVAGDQWIGDSEDHLMDSKQHFPTRISSKLTSLPLKRKRFGPWGMMELTPQGLAFVDIKIEDPLKFTVLIKNTSSEYI</sequence>
<protein>
    <recommendedName>
        <fullName evidence="3">F-box domain-containing protein</fullName>
    </recommendedName>
</protein>
<name>A0AAX4JIK8_9TREE</name>